<evidence type="ECO:0000313" key="2">
    <source>
        <dbReference type="Proteomes" id="UP001139721"/>
    </source>
</evidence>
<keyword evidence="2" id="KW-1185">Reference proteome</keyword>
<dbReference type="RefSeq" id="WP_250424282.1">
    <property type="nucleotide sequence ID" value="NZ_JAJKBJ010000011.1"/>
</dbReference>
<protein>
    <recommendedName>
        <fullName evidence="3">YqaE/Pmp3 family membrane protein</fullName>
    </recommendedName>
</protein>
<name>A0A9X2D100_9GAMM</name>
<dbReference type="EMBL" id="JAJKBJ010000011">
    <property type="protein sequence ID" value="MCL9684451.1"/>
    <property type="molecule type" value="Genomic_DNA"/>
</dbReference>
<accession>A0A9X2D100</accession>
<evidence type="ECO:0008006" key="3">
    <source>
        <dbReference type="Google" id="ProtNLM"/>
    </source>
</evidence>
<comment type="caution">
    <text evidence="1">The sequence shown here is derived from an EMBL/GenBank/DDBJ whole genome shotgun (WGS) entry which is preliminary data.</text>
</comment>
<organism evidence="1 2">
    <name type="scientific">Legionella maioricensis</name>
    <dbReference type="NCBI Taxonomy" id="2896528"/>
    <lineage>
        <taxon>Bacteria</taxon>
        <taxon>Pseudomonadati</taxon>
        <taxon>Pseudomonadota</taxon>
        <taxon>Gammaproteobacteria</taxon>
        <taxon>Legionellales</taxon>
        <taxon>Legionellaceae</taxon>
        <taxon>Legionella</taxon>
    </lineage>
</organism>
<dbReference type="Proteomes" id="UP001139721">
    <property type="component" value="Unassembled WGS sequence"/>
</dbReference>
<evidence type="ECO:0000313" key="1">
    <source>
        <dbReference type="EMBL" id="MCL9684451.1"/>
    </source>
</evidence>
<reference evidence="1" key="1">
    <citation type="submission" date="2021-11" db="EMBL/GenBank/DDBJ databases">
        <title>Legionella maioricencis sp. nov., a new species isolated from hot water samples in Mallorca.</title>
        <authorList>
            <person name="Crespi S."/>
            <person name="Drasar V."/>
            <person name="Salva-Serra F."/>
            <person name="Jaen-Luchoro D."/>
            <person name="Pineiro-Iglesias B."/>
            <person name="Aliaga F."/>
            <person name="Fernandez-Juarez V."/>
            <person name="Coll G."/>
            <person name="Moore E.R.B."/>
            <person name="Bennasar-Figueras A."/>
        </authorList>
    </citation>
    <scope>NUCLEOTIDE SEQUENCE</scope>
    <source>
        <strain evidence="1">HCPI-6</strain>
    </source>
</reference>
<proteinExistence type="predicted"/>
<dbReference type="AlphaFoldDB" id="A0A9X2D100"/>
<gene>
    <name evidence="1" type="ORF">LOX96_10130</name>
</gene>
<sequence>MKRTMMSILAIFLPWLVLLLYDNPGGAFLALIMQATIIGWPFAAIWAWRMVHPETNTTER</sequence>